<sequence>MSAEIAYELHSYTGGRWKIQGFFDDRDLAILEARRMDESRRFPAIRVVEERFDPETGGYKSRTVYRSSALDQHNDTALKERAEARREATATRTARNDAKVNEGKAGSISSSLPMLAVKAVLLVALGFAAIWALNHFGNT</sequence>
<keyword evidence="4" id="KW-1185">Reference proteome</keyword>
<dbReference type="Proteomes" id="UP000778970">
    <property type="component" value="Unassembled WGS sequence"/>
</dbReference>
<keyword evidence="2" id="KW-1133">Transmembrane helix</keyword>
<proteinExistence type="predicted"/>
<name>A0A934QHJ8_9PROT</name>
<dbReference type="EMBL" id="NRRE01000020">
    <property type="protein sequence ID" value="MBK1697156.1"/>
    <property type="molecule type" value="Genomic_DNA"/>
</dbReference>
<evidence type="ECO:0000313" key="4">
    <source>
        <dbReference type="Proteomes" id="UP000778970"/>
    </source>
</evidence>
<organism evidence="3 4">
    <name type="scientific">Rhodovibrio salinarum</name>
    <dbReference type="NCBI Taxonomy" id="1087"/>
    <lineage>
        <taxon>Bacteria</taxon>
        <taxon>Pseudomonadati</taxon>
        <taxon>Pseudomonadota</taxon>
        <taxon>Alphaproteobacteria</taxon>
        <taxon>Rhodospirillales</taxon>
        <taxon>Rhodovibrionaceae</taxon>
        <taxon>Rhodovibrio</taxon>
    </lineage>
</organism>
<keyword evidence="2" id="KW-0472">Membrane</keyword>
<evidence type="ECO:0000313" key="3">
    <source>
        <dbReference type="EMBL" id="MBK1697156.1"/>
    </source>
</evidence>
<dbReference type="RefSeq" id="WP_027287546.1">
    <property type="nucleotide sequence ID" value="NZ_NRRE01000020.1"/>
</dbReference>
<evidence type="ECO:0000256" key="2">
    <source>
        <dbReference type="SAM" id="Phobius"/>
    </source>
</evidence>
<feature type="compositionally biased region" description="Basic and acidic residues" evidence="1">
    <location>
        <begin position="79"/>
        <end position="102"/>
    </location>
</feature>
<protein>
    <submittedName>
        <fullName evidence="3">Uncharacterized protein</fullName>
    </submittedName>
</protein>
<accession>A0A934QHJ8</accession>
<reference evidence="3" key="1">
    <citation type="submission" date="2017-08" db="EMBL/GenBank/DDBJ databases">
        <authorList>
            <person name="Imhoff J.F."/>
            <person name="Rahn T."/>
            <person name="Kuenzel S."/>
            <person name="Neulinger S.C."/>
        </authorList>
    </citation>
    <scope>NUCLEOTIDE SEQUENCE</scope>
    <source>
        <strain evidence="3">DSM 9154</strain>
    </source>
</reference>
<gene>
    <name evidence="3" type="ORF">CKO21_07830</name>
</gene>
<keyword evidence="2" id="KW-0812">Transmembrane</keyword>
<dbReference type="AlphaFoldDB" id="A0A934QHJ8"/>
<feature type="transmembrane region" description="Helical" evidence="2">
    <location>
        <begin position="115"/>
        <end position="133"/>
    </location>
</feature>
<reference evidence="3" key="2">
    <citation type="journal article" date="2020" name="Microorganisms">
        <title>Osmotic Adaptation and Compatible Solute Biosynthesis of Phototrophic Bacteria as Revealed from Genome Analyses.</title>
        <authorList>
            <person name="Imhoff J.F."/>
            <person name="Rahn T."/>
            <person name="Kunzel S."/>
            <person name="Keller A."/>
            <person name="Neulinger S.C."/>
        </authorList>
    </citation>
    <scope>NUCLEOTIDE SEQUENCE</scope>
    <source>
        <strain evidence="3">DSM 9154</strain>
    </source>
</reference>
<evidence type="ECO:0000256" key="1">
    <source>
        <dbReference type="SAM" id="MobiDB-lite"/>
    </source>
</evidence>
<feature type="region of interest" description="Disordered" evidence="1">
    <location>
        <begin position="79"/>
        <end position="106"/>
    </location>
</feature>
<comment type="caution">
    <text evidence="3">The sequence shown here is derived from an EMBL/GenBank/DDBJ whole genome shotgun (WGS) entry which is preliminary data.</text>
</comment>